<feature type="region of interest" description="Disordered" evidence="1">
    <location>
        <begin position="1"/>
        <end position="59"/>
    </location>
</feature>
<evidence type="ECO:0000256" key="1">
    <source>
        <dbReference type="SAM" id="MobiDB-lite"/>
    </source>
</evidence>
<name>A0AAP0RYE7_LIQFO</name>
<dbReference type="InterPro" id="IPR018849">
    <property type="entry name" value="Urb2/Npa2_C"/>
</dbReference>
<dbReference type="Pfam" id="PF10441">
    <property type="entry name" value="Urb2"/>
    <property type="match status" value="1"/>
</dbReference>
<dbReference type="EMBL" id="JBBPBK010000004">
    <property type="protein sequence ID" value="KAK9287343.1"/>
    <property type="molecule type" value="Genomic_DNA"/>
</dbReference>
<gene>
    <name evidence="3" type="ORF">L1049_015758</name>
</gene>
<proteinExistence type="predicted"/>
<accession>A0AAP0RYE7</accession>
<dbReference type="GO" id="GO:0042254">
    <property type="term" value="P:ribosome biogenesis"/>
    <property type="evidence" value="ECO:0007669"/>
    <property type="project" value="TreeGrafter"/>
</dbReference>
<evidence type="ECO:0000313" key="4">
    <source>
        <dbReference type="Proteomes" id="UP001415857"/>
    </source>
</evidence>
<dbReference type="PANTHER" id="PTHR15682">
    <property type="entry name" value="UNHEALTHY RIBOSOME BIOGENESIS PROTEIN 2 HOMOLOG"/>
    <property type="match status" value="1"/>
</dbReference>
<reference evidence="3 4" key="1">
    <citation type="journal article" date="2024" name="Plant J.">
        <title>Genome sequences and population genomics reveal climatic adaptation and genomic divergence between two closely related sweetgum species.</title>
        <authorList>
            <person name="Xu W.Q."/>
            <person name="Ren C.Q."/>
            <person name="Zhang X.Y."/>
            <person name="Comes H.P."/>
            <person name="Liu X.H."/>
            <person name="Li Y.G."/>
            <person name="Kettle C.J."/>
            <person name="Jalonen R."/>
            <person name="Gaisberger H."/>
            <person name="Ma Y.Z."/>
            <person name="Qiu Y.X."/>
        </authorList>
    </citation>
    <scope>NUCLEOTIDE SEQUENCE [LARGE SCALE GENOMIC DNA]</scope>
    <source>
        <strain evidence="3">Hangzhou</strain>
    </source>
</reference>
<keyword evidence="4" id="KW-1185">Reference proteome</keyword>
<feature type="compositionally biased region" description="Basic and acidic residues" evidence="1">
    <location>
        <begin position="1"/>
        <end position="13"/>
    </location>
</feature>
<dbReference type="PANTHER" id="PTHR15682:SF2">
    <property type="entry name" value="UNHEALTHY RIBOSOME BIOGENESIS PROTEIN 2 HOMOLOG"/>
    <property type="match status" value="1"/>
</dbReference>
<protein>
    <recommendedName>
        <fullName evidence="2">Nucleolar 27S pre-rRNA processing Urb2/Npa2 C-terminal domain-containing protein</fullName>
    </recommendedName>
</protein>
<dbReference type="InterPro" id="IPR052609">
    <property type="entry name" value="Ribosome_Biogenesis_Reg"/>
</dbReference>
<sequence>MSDIEAKPVENSRTKKKKRKLRSHEEKQRAFKTPRVDHSEEEQVPKEAVEEEKAENQKLEEGHPWRNLRLILSIQNKDLELQTKVQLAFDFVKSRQKEDDGDADQGHETVGISRLVVFLNDWVQSLLISSEKKSRVEGEKPPAEVIGTCFDFRCWEVFKFCLEESLKIRVSLNFSRHLLKAIGCIARNALCLLNEASLSSKGSFFVGEGFELYSIVPDCVLLVFSSHGGMLNENLELWMSTVSAVLELVQKVFSENLDTCNAGGFVLRFSCLVLEPFAKFLRVHPCRKSGFRDFIDKLLEQLLHLLGVLHLQIDGSHLGWTRKLLRLAEEVLSEGLFHPVHIDGFLSLHSTEKYVISHDGKFKDAKTVIKSYHRHLFDKLEKIMDEKKVLVLGGVGDLFLLLVDRVKNQTGASVSDALTQMIGKRGGSRLLGGDFSGHMSKMLSGNISGHSEKSYCLNSLNAEARKSLFDFFVQMMEPLLLEIKSYLQTKLEVGPVLLDAHCTFKSINNILASFMHEKVYVRTEDNSEGACLNFLKKFYDMIMSFSAKINKDWLSTCDIDKGTHMEISNLIVKELILAVGYLLEIEYEVIGSDLVSLWLMMLSSMAISLSLMGSPDQCLLTSKTLDLGCQLVKLYSELRQVNTIIFALCKAVRLLVLHDSDGEMNCSMFMSCTTSLSYDTYAKAVGMLICSQEFRLVICDAIKSIPEGQASGCIRQLTMDMSESLEWIKESCSVTAGKEFEKLDLRSSRMTHLDLHAEVLGRGLSELYTLVLDSLTVTTGNSNLIGVSIKEDLMTVIRPSMSSLVGLHPNSVNEFLLSVTGITFDNKVAGCKNDLLKLGGSTQWIFLFFFRLYMSCRSLYRQAISLMPPKSSKKLSAVMGDSFTTYSGLDWMERTDWTDKGYFSWIVQPSASLLIIIQSLSGIYFKDSAADCSPLIYVLHVMAFQRLVDLNRQIKSLEYLLQRNGNLVQNKLIDASGLSLYRKQSRKWEKCILVWMKEAGGLTDFIMEFLSLVAKKHQSTSYFDDATCKDMCSQPLHENVAWDMGICAVDEESLHTAIWWIVCQNIDMWCTHAAKKKLKMFLSLVIRTSLPSIRSNFGEAGHDIHEPGHLRNVTVQQMSLQILTDTVLYEQRFVCRHLASTFCRILEKSALSLFNDSLYGDFDFSSSPNWPEVLSELDNSLVVGSGNKYVMHDCSSVAEPISHLSNQVFPSTSMEFSACQRLLNLFCWMPKGYSNYRSFSLYAIYILNLERLVVGSLLSCHGASRLHNHYELFRMFVSCRRALKYLIMASCEENMKASKSSLTSTLSEGSFLVLWLLKSVSAVVGLQHAFSEDSATQVKNMIFSLMDHTSYIFLTLSKDQFRLAVGFLVNVKKLSKEQLNSGVANEQSNLNELDPFSESSKDIDAWKRVILVAETLKEQTKSLLISLKDAFCNEKLGVGVSAVHLNKLSSMVSCFQGFLWGIVSAVNHIDVKDCNVQPKKLRWKYEPKARLNLCLNVFTDFINFFLHMLLSEDDQCPESVCGVQNLLKSEYCDDLLGTEEFSLKVSGYESDISCGKQQQKSGATSSCLASSDIDDDSGNSSVRKKRLQSDDANCVASILAEIDSFDLQCLNKPLLQNLLNGNNPEAAFLLRQLFIACSALLRLNWQINYTPLSTSLVPKFIGISQVLLLDLADMVEVPQSFSFVWLDGVLKYLEELGSQFPLTNPILSRNVYAKLIDLHLRAIGKCISLQGKRATLASHETESSTKTLDGQLGLPEVETYCLDEFKARLRMSFRVFISKPSELHLLSAIQALERALAGVHEDCTMIYEINTGGADGGKVSSIVAAGIDCLDLVLEFVSGRKRLSVVKRHIQSLTSGLFSIILHLQSPLIFYGKLIHNKGDTGPDAGSVILMCVEVLTKVSGKQALFQMDSCHVVQSLRIPAALFQNFLHLRLSEAPAASTSLMYVDNQDYDPIASTSSCVVDRRFSIDLFAACCRLLYTVLKHHKSKCERCIALLQDSVCVLLHCLETVNADLMVRKGSFSWKVQEGIKCASFLRRIYEEIRHQRDVFGQHCFQFLSGYIWIYSGYGPLKTGIRREIDEALRPGVYALIDACSADDLQHLHTVFGEGPCRNMLATLQHDYKLNFQYGGKV</sequence>
<dbReference type="Proteomes" id="UP001415857">
    <property type="component" value="Unassembled WGS sequence"/>
</dbReference>
<dbReference type="GO" id="GO:0005730">
    <property type="term" value="C:nucleolus"/>
    <property type="evidence" value="ECO:0007669"/>
    <property type="project" value="TreeGrafter"/>
</dbReference>
<evidence type="ECO:0000259" key="2">
    <source>
        <dbReference type="Pfam" id="PF10441"/>
    </source>
</evidence>
<feature type="compositionally biased region" description="Basic and acidic residues" evidence="1">
    <location>
        <begin position="23"/>
        <end position="48"/>
    </location>
</feature>
<organism evidence="3 4">
    <name type="scientific">Liquidambar formosana</name>
    <name type="common">Formosan gum</name>
    <dbReference type="NCBI Taxonomy" id="63359"/>
    <lineage>
        <taxon>Eukaryota</taxon>
        <taxon>Viridiplantae</taxon>
        <taxon>Streptophyta</taxon>
        <taxon>Embryophyta</taxon>
        <taxon>Tracheophyta</taxon>
        <taxon>Spermatophyta</taxon>
        <taxon>Magnoliopsida</taxon>
        <taxon>eudicotyledons</taxon>
        <taxon>Gunneridae</taxon>
        <taxon>Pentapetalae</taxon>
        <taxon>Saxifragales</taxon>
        <taxon>Altingiaceae</taxon>
        <taxon>Liquidambar</taxon>
    </lineage>
</organism>
<feature type="domain" description="Nucleolar 27S pre-rRNA processing Urb2/Npa2 C-terminal" evidence="2">
    <location>
        <begin position="1891"/>
        <end position="2129"/>
    </location>
</feature>
<evidence type="ECO:0000313" key="3">
    <source>
        <dbReference type="EMBL" id="KAK9287343.1"/>
    </source>
</evidence>
<comment type="caution">
    <text evidence="3">The sequence shown here is derived from an EMBL/GenBank/DDBJ whole genome shotgun (WGS) entry which is preliminary data.</text>
</comment>